<evidence type="ECO:0008006" key="4">
    <source>
        <dbReference type="Google" id="ProtNLM"/>
    </source>
</evidence>
<sequence length="210" mass="23819">MPFEHQLSFCWWIEVLILLPYSGLENGKVTRQLRDTWRILFSKKELENDESLLKAELLTLARQHFPSFKKNVVDEITKARGMEVLRLPPYNCELNSIELIWAQGKGNVARENTTFQLADVKKLLQAAVAGRYVVERRLLVYPVHDRHGPDEEEISVATVGVHVQFALERVQDFAFFGLLGVDQLGSDAGADDVALPHVAHTEHEAEVAFS</sequence>
<feature type="signal peptide" evidence="1">
    <location>
        <begin position="1"/>
        <end position="27"/>
    </location>
</feature>
<feature type="chain" id="PRO_5046110373" description="Transposase" evidence="1">
    <location>
        <begin position="28"/>
        <end position="210"/>
    </location>
</feature>
<evidence type="ECO:0000313" key="2">
    <source>
        <dbReference type="EMBL" id="KAJ8977759.1"/>
    </source>
</evidence>
<evidence type="ECO:0000313" key="3">
    <source>
        <dbReference type="Proteomes" id="UP001162164"/>
    </source>
</evidence>
<dbReference type="Gene3D" id="3.30.420.10">
    <property type="entry name" value="Ribonuclease H-like superfamily/Ribonuclease H"/>
    <property type="match status" value="1"/>
</dbReference>
<proteinExistence type="predicted"/>
<reference evidence="2" key="1">
    <citation type="journal article" date="2023" name="Insect Mol. Biol.">
        <title>Genome sequencing provides insights into the evolution of gene families encoding plant cell wall-degrading enzymes in longhorned beetles.</title>
        <authorList>
            <person name="Shin N.R."/>
            <person name="Okamura Y."/>
            <person name="Kirsch R."/>
            <person name="Pauchet Y."/>
        </authorList>
    </citation>
    <scope>NUCLEOTIDE SEQUENCE</scope>
    <source>
        <strain evidence="2">MMC_N1</strain>
    </source>
</reference>
<dbReference type="PANTHER" id="PTHR33939:SF1">
    <property type="entry name" value="DUF4371 DOMAIN-CONTAINING PROTEIN"/>
    <property type="match status" value="1"/>
</dbReference>
<dbReference type="InterPro" id="IPR036397">
    <property type="entry name" value="RNaseH_sf"/>
</dbReference>
<protein>
    <recommendedName>
        <fullName evidence="4">Transposase</fullName>
    </recommendedName>
</protein>
<keyword evidence="3" id="KW-1185">Reference proteome</keyword>
<name>A0ABQ9JIL7_9CUCU</name>
<accession>A0ABQ9JIL7</accession>
<dbReference type="PANTHER" id="PTHR33939">
    <property type="entry name" value="PROTEIN CBG22215"/>
    <property type="match status" value="1"/>
</dbReference>
<dbReference type="EMBL" id="JAPWTJ010000512">
    <property type="protein sequence ID" value="KAJ8977759.1"/>
    <property type="molecule type" value="Genomic_DNA"/>
</dbReference>
<evidence type="ECO:0000256" key="1">
    <source>
        <dbReference type="SAM" id="SignalP"/>
    </source>
</evidence>
<gene>
    <name evidence="2" type="ORF">NQ317_001123</name>
</gene>
<keyword evidence="1" id="KW-0732">Signal</keyword>
<dbReference type="Proteomes" id="UP001162164">
    <property type="component" value="Unassembled WGS sequence"/>
</dbReference>
<organism evidence="2 3">
    <name type="scientific">Molorchus minor</name>
    <dbReference type="NCBI Taxonomy" id="1323400"/>
    <lineage>
        <taxon>Eukaryota</taxon>
        <taxon>Metazoa</taxon>
        <taxon>Ecdysozoa</taxon>
        <taxon>Arthropoda</taxon>
        <taxon>Hexapoda</taxon>
        <taxon>Insecta</taxon>
        <taxon>Pterygota</taxon>
        <taxon>Neoptera</taxon>
        <taxon>Endopterygota</taxon>
        <taxon>Coleoptera</taxon>
        <taxon>Polyphaga</taxon>
        <taxon>Cucujiformia</taxon>
        <taxon>Chrysomeloidea</taxon>
        <taxon>Cerambycidae</taxon>
        <taxon>Lamiinae</taxon>
        <taxon>Monochamini</taxon>
        <taxon>Molorchus</taxon>
    </lineage>
</organism>
<comment type="caution">
    <text evidence="2">The sequence shown here is derived from an EMBL/GenBank/DDBJ whole genome shotgun (WGS) entry which is preliminary data.</text>
</comment>